<keyword evidence="2" id="KW-0479">Metal-binding</keyword>
<evidence type="ECO:0000259" key="5">
    <source>
        <dbReference type="PROSITE" id="PS51296"/>
    </source>
</evidence>
<accession>A0ABW6DHI4</accession>
<protein>
    <submittedName>
        <fullName evidence="6">Rieske 2Fe-2S domain-containing protein</fullName>
    </submittedName>
</protein>
<proteinExistence type="predicted"/>
<evidence type="ECO:0000256" key="4">
    <source>
        <dbReference type="ARBA" id="ARBA00023014"/>
    </source>
</evidence>
<dbReference type="InterPro" id="IPR017941">
    <property type="entry name" value="Rieske_2Fe-2S"/>
</dbReference>
<dbReference type="InterPro" id="IPR036922">
    <property type="entry name" value="Rieske_2Fe-2S_sf"/>
</dbReference>
<keyword evidence="7" id="KW-1185">Reference proteome</keyword>
<keyword evidence="3" id="KW-0408">Iron</keyword>
<dbReference type="Gene3D" id="2.102.10.10">
    <property type="entry name" value="Rieske [2Fe-2S] iron-sulphur domain"/>
    <property type="match status" value="1"/>
</dbReference>
<organism evidence="6 7">
    <name type="scientific">Aquirufa avitistagni</name>
    <dbReference type="NCBI Taxonomy" id="3104728"/>
    <lineage>
        <taxon>Bacteria</taxon>
        <taxon>Pseudomonadati</taxon>
        <taxon>Bacteroidota</taxon>
        <taxon>Cytophagia</taxon>
        <taxon>Cytophagales</taxon>
        <taxon>Flectobacillaceae</taxon>
        <taxon>Aquirufa</taxon>
    </lineage>
</organism>
<evidence type="ECO:0000256" key="3">
    <source>
        <dbReference type="ARBA" id="ARBA00023004"/>
    </source>
</evidence>
<evidence type="ECO:0000256" key="1">
    <source>
        <dbReference type="ARBA" id="ARBA00022714"/>
    </source>
</evidence>
<dbReference type="Pfam" id="PF00355">
    <property type="entry name" value="Rieske"/>
    <property type="match status" value="1"/>
</dbReference>
<reference evidence="6 7" key="1">
    <citation type="submission" date="2024-03" db="EMBL/GenBank/DDBJ databases">
        <title>Aquirufa genome sequencing.</title>
        <authorList>
            <person name="Pitt A."/>
            <person name="Hahn M.W."/>
        </authorList>
    </citation>
    <scope>NUCLEOTIDE SEQUENCE [LARGE SCALE GENOMIC DNA]</scope>
    <source>
        <strain evidence="6 7">OSTEICH-129V</strain>
    </source>
</reference>
<dbReference type="RefSeq" id="WP_377984022.1">
    <property type="nucleotide sequence ID" value="NZ_JBBKXZ010000004.1"/>
</dbReference>
<feature type="domain" description="Rieske" evidence="5">
    <location>
        <begin position="76"/>
        <end position="170"/>
    </location>
</feature>
<dbReference type="PROSITE" id="PS51296">
    <property type="entry name" value="RIESKE"/>
    <property type="match status" value="1"/>
</dbReference>
<evidence type="ECO:0000313" key="6">
    <source>
        <dbReference type="EMBL" id="MFD3395149.1"/>
    </source>
</evidence>
<evidence type="ECO:0000256" key="2">
    <source>
        <dbReference type="ARBA" id="ARBA00022723"/>
    </source>
</evidence>
<keyword evidence="4" id="KW-0411">Iron-sulfur</keyword>
<evidence type="ECO:0000313" key="7">
    <source>
        <dbReference type="Proteomes" id="UP001598138"/>
    </source>
</evidence>
<dbReference type="Proteomes" id="UP001598138">
    <property type="component" value="Unassembled WGS sequence"/>
</dbReference>
<name>A0ABW6DHI4_9BACT</name>
<gene>
    <name evidence="6" type="ORF">U0R10_11015</name>
</gene>
<keyword evidence="1" id="KW-0001">2Fe-2S</keyword>
<comment type="caution">
    <text evidence="6">The sequence shown here is derived from an EMBL/GenBank/DDBJ whole genome shotgun (WGS) entry which is preliminary data.</text>
</comment>
<sequence length="173" mass="19125">MLFLATMKRRNFIQHLCPALTITQIALLSSSCQTEEEPMLPATTEEEKEFKRISALFNADGFLIEGKTVFVNLAHKNFVKLGDISGFSNVIEAGILLLKTDANTIKAFDNCCPHQGARGSWVLANGRFKCENHGNSYNTTEVNLVGCDSNSITGGLVRYPVTLYKTYLKVVKS</sequence>
<dbReference type="SUPFAM" id="SSF50022">
    <property type="entry name" value="ISP domain"/>
    <property type="match status" value="1"/>
</dbReference>
<dbReference type="EMBL" id="JBBKXZ010000004">
    <property type="protein sequence ID" value="MFD3395149.1"/>
    <property type="molecule type" value="Genomic_DNA"/>
</dbReference>